<protein>
    <submittedName>
        <fullName evidence="2">Uncharacterized protein</fullName>
    </submittedName>
</protein>
<accession>A0A674JGN1</accession>
<dbReference type="InParanoid" id="A0A674JGN1"/>
<keyword evidence="3" id="KW-1185">Reference proteome</keyword>
<reference evidence="2" key="1">
    <citation type="submission" date="2025-08" db="UniProtKB">
        <authorList>
            <consortium name="Ensembl"/>
        </authorList>
    </citation>
    <scope>IDENTIFICATION</scope>
</reference>
<evidence type="ECO:0000313" key="2">
    <source>
        <dbReference type="Ensembl" id="ENSTMTP00000021016.1"/>
    </source>
</evidence>
<dbReference type="GeneTree" id="ENSGT00990000212638"/>
<evidence type="ECO:0000313" key="3">
    <source>
        <dbReference type="Proteomes" id="UP000472274"/>
    </source>
</evidence>
<reference evidence="2" key="2">
    <citation type="submission" date="2025-09" db="UniProtKB">
        <authorList>
            <consortium name="Ensembl"/>
        </authorList>
    </citation>
    <scope>IDENTIFICATION</scope>
</reference>
<dbReference type="Ensembl" id="ENSTMTT00000021759.1">
    <property type="protein sequence ID" value="ENSTMTP00000021016.1"/>
    <property type="gene ID" value="ENSTMTG00000015360.1"/>
</dbReference>
<name>A0A674JGN1_9SAUR</name>
<dbReference type="Proteomes" id="UP000472274">
    <property type="component" value="Unplaced"/>
</dbReference>
<feature type="region of interest" description="Disordered" evidence="1">
    <location>
        <begin position="15"/>
        <end position="53"/>
    </location>
</feature>
<sequence length="53" mass="5766">ITEALLKRELGIPVLQSPGHSGGRCSSQSPKYDTQVREPKESVLSQPCLKDSN</sequence>
<dbReference type="AlphaFoldDB" id="A0A674JGN1"/>
<proteinExistence type="predicted"/>
<organism evidence="2 3">
    <name type="scientific">Terrapene triunguis</name>
    <name type="common">Three-toed box turtle</name>
    <dbReference type="NCBI Taxonomy" id="2587831"/>
    <lineage>
        <taxon>Eukaryota</taxon>
        <taxon>Metazoa</taxon>
        <taxon>Chordata</taxon>
        <taxon>Craniata</taxon>
        <taxon>Vertebrata</taxon>
        <taxon>Euteleostomi</taxon>
        <taxon>Archelosauria</taxon>
        <taxon>Testudinata</taxon>
        <taxon>Testudines</taxon>
        <taxon>Cryptodira</taxon>
        <taxon>Durocryptodira</taxon>
        <taxon>Testudinoidea</taxon>
        <taxon>Emydidae</taxon>
        <taxon>Terrapene</taxon>
    </lineage>
</organism>
<evidence type="ECO:0000256" key="1">
    <source>
        <dbReference type="SAM" id="MobiDB-lite"/>
    </source>
</evidence>